<reference evidence="2" key="1">
    <citation type="journal article" date="2019" name="Int. J. Syst. Evol. Microbiol.">
        <title>The Global Catalogue of Microorganisms (GCM) 10K type strain sequencing project: providing services to taxonomists for standard genome sequencing and annotation.</title>
        <authorList>
            <consortium name="The Broad Institute Genomics Platform"/>
            <consortium name="The Broad Institute Genome Sequencing Center for Infectious Disease"/>
            <person name="Wu L."/>
            <person name="Ma J."/>
        </authorList>
    </citation>
    <scope>NUCLEOTIDE SEQUENCE [LARGE SCALE GENOMIC DNA]</scope>
    <source>
        <strain evidence="2">CGMCC 1.15394</strain>
    </source>
</reference>
<dbReference type="Proteomes" id="UP000638462">
    <property type="component" value="Unassembled WGS sequence"/>
</dbReference>
<protein>
    <submittedName>
        <fullName evidence="1">Uncharacterized protein</fullName>
    </submittedName>
</protein>
<accession>A0ABQ1T2Q6</accession>
<evidence type="ECO:0000313" key="2">
    <source>
        <dbReference type="Proteomes" id="UP000638462"/>
    </source>
</evidence>
<keyword evidence="2" id="KW-1185">Reference proteome</keyword>
<comment type="caution">
    <text evidence="1">The sequence shown here is derived from an EMBL/GenBank/DDBJ whole genome shotgun (WGS) entry which is preliminary data.</text>
</comment>
<organism evidence="1 2">
    <name type="scientific">Pseudoalteromonas gelatinilytica</name>
    <dbReference type="NCBI Taxonomy" id="1703256"/>
    <lineage>
        <taxon>Bacteria</taxon>
        <taxon>Pseudomonadati</taxon>
        <taxon>Pseudomonadota</taxon>
        <taxon>Gammaproteobacteria</taxon>
        <taxon>Alteromonadales</taxon>
        <taxon>Pseudoalteromonadaceae</taxon>
        <taxon>Pseudoalteromonas</taxon>
    </lineage>
</organism>
<proteinExistence type="predicted"/>
<sequence length="56" mass="6232">MSARCSGGDEHAAKAEQSPKSKAFFMCELVFFFEISKNELTDNGFEVNRNKSGVKI</sequence>
<dbReference type="EMBL" id="BMIT01000001">
    <property type="protein sequence ID" value="GGE81136.1"/>
    <property type="molecule type" value="Genomic_DNA"/>
</dbReference>
<gene>
    <name evidence="1" type="ORF">GCM10008027_02260</name>
</gene>
<name>A0ABQ1T2Q6_9GAMM</name>
<evidence type="ECO:0000313" key="1">
    <source>
        <dbReference type="EMBL" id="GGE81136.1"/>
    </source>
</evidence>